<sequence>MSRPCCDRCLKGGHECLWYEEDQPRVRIRQNYPDIPDSAPIRAEGSLSKALDCLSAGLPEDRIDRTSTTTEGVTRSYIVDAGQPCTTSGHTLPARDNPSEDLVHLCSKNNPTKENVYVYRSIIPSVDGAQATRESYFALIANEYIYSVLSFRFMAPSPTIRTSVAVRVRGSRATRAMYLGTMILQGLNHDFRTHDTPLKKYLDWINEFERRFITNFGRSSRLEDVGDCLAAHIELAVLRFFLRDSASAYSLFRAGLSKFFLLIAADSGLLSEQPNGNLTVSFPRVLGSPRYELSRFVLYDTILSFLLGVPPLLEYGYEGTCESDGFEWIHGIPFALFQIIAQVNSWRAGSKVPLDDWQTLEQRVLTWRPSHAMLNECSASEDANIERATVQEGWRHVLLIYIYMFDIRTLAHLLSRFVEAGIAARLERHRVAVYETLLSFTDARPWLLGGPRFSQFLYHLWHGAGEGGRAITWNDYVQSRHETNPL</sequence>
<accession>A0A8H7HGM1</accession>
<dbReference type="Proteomes" id="UP000650582">
    <property type="component" value="Unassembled WGS sequence"/>
</dbReference>
<dbReference type="AlphaFoldDB" id="A0A8H7HGM1"/>
<gene>
    <name evidence="1" type="ORF">RHS04_00773</name>
</gene>
<proteinExistence type="predicted"/>
<reference evidence="1" key="1">
    <citation type="submission" date="2020-09" db="EMBL/GenBank/DDBJ databases">
        <title>Comparative genome analyses of four rice-infecting Rhizoctonia solani isolates reveal extensive enrichment of homogalacturonan modification genes.</title>
        <authorList>
            <person name="Lee D.-Y."/>
            <person name="Jeon J."/>
            <person name="Kim K.-T."/>
            <person name="Cheong K."/>
            <person name="Song H."/>
            <person name="Choi G."/>
            <person name="Ko J."/>
            <person name="Opiyo S.O."/>
            <person name="Zuo S."/>
            <person name="Madhav S."/>
            <person name="Lee Y.-H."/>
            <person name="Wang G.-L."/>
        </authorList>
    </citation>
    <scope>NUCLEOTIDE SEQUENCE</scope>
    <source>
        <strain evidence="1">AG1-IA YN-7</strain>
    </source>
</reference>
<protein>
    <submittedName>
        <fullName evidence="1">Uncharacterized protein</fullName>
    </submittedName>
</protein>
<evidence type="ECO:0000313" key="2">
    <source>
        <dbReference type="Proteomes" id="UP000650582"/>
    </source>
</evidence>
<comment type="caution">
    <text evidence="1">The sequence shown here is derived from an EMBL/GenBank/DDBJ whole genome shotgun (WGS) entry which is preliminary data.</text>
</comment>
<dbReference type="EMBL" id="JACYCC010000021">
    <property type="protein sequence ID" value="KAF8685626.1"/>
    <property type="molecule type" value="Genomic_DNA"/>
</dbReference>
<name>A0A8H7HGM1_9AGAM</name>
<organism evidence="1 2">
    <name type="scientific">Rhizoctonia solani</name>
    <dbReference type="NCBI Taxonomy" id="456999"/>
    <lineage>
        <taxon>Eukaryota</taxon>
        <taxon>Fungi</taxon>
        <taxon>Dikarya</taxon>
        <taxon>Basidiomycota</taxon>
        <taxon>Agaricomycotina</taxon>
        <taxon>Agaricomycetes</taxon>
        <taxon>Cantharellales</taxon>
        <taxon>Ceratobasidiaceae</taxon>
        <taxon>Rhizoctonia</taxon>
    </lineage>
</organism>
<evidence type="ECO:0000313" key="1">
    <source>
        <dbReference type="EMBL" id="KAF8685626.1"/>
    </source>
</evidence>